<gene>
    <name evidence="5" type="primary">dapE</name>
    <name evidence="5" type="ordered locus">CF0232</name>
</gene>
<dbReference type="Gene3D" id="3.30.70.360">
    <property type="match status" value="1"/>
</dbReference>
<reference evidence="5 6" key="1">
    <citation type="journal article" date="2006" name="DNA Res.">
        <title>Genome sequence of the cat pathogen, Chlamydophila felis.</title>
        <authorList>
            <person name="Azuma Y."/>
            <person name="Hirakawa H."/>
            <person name="Yamashita A."/>
            <person name="Cai Y."/>
            <person name="Rahman M.A."/>
            <person name="Suzuki H."/>
            <person name="Mitaku S."/>
            <person name="Toh H."/>
            <person name="Goto S."/>
            <person name="Murakami T."/>
            <person name="Sugi K."/>
            <person name="Hayashi H."/>
            <person name="Fukushi H."/>
            <person name="Hattori M."/>
            <person name="Kuhara S."/>
            <person name="Shirai M."/>
        </authorList>
    </citation>
    <scope>NUCLEOTIDE SEQUENCE [LARGE SCALE GENOMIC DNA]</scope>
    <source>
        <strain evidence="5 6">Fe/C-56</strain>
    </source>
</reference>
<evidence type="ECO:0000256" key="1">
    <source>
        <dbReference type="ARBA" id="ARBA00022670"/>
    </source>
</evidence>
<accession>Q255N4</accession>
<dbReference type="STRING" id="264202.CF0232"/>
<dbReference type="GO" id="GO:0046872">
    <property type="term" value="F:metal ion binding"/>
    <property type="evidence" value="ECO:0007669"/>
    <property type="project" value="UniProtKB-KW"/>
</dbReference>
<dbReference type="InterPro" id="IPR002933">
    <property type="entry name" value="Peptidase_M20"/>
</dbReference>
<evidence type="ECO:0000256" key="2">
    <source>
        <dbReference type="ARBA" id="ARBA00022723"/>
    </source>
</evidence>
<keyword evidence="6" id="KW-1185">Reference proteome</keyword>
<dbReference type="AlphaFoldDB" id="Q255N4"/>
<evidence type="ECO:0000313" key="5">
    <source>
        <dbReference type="EMBL" id="BAE81004.1"/>
    </source>
</evidence>
<name>Q255N4_CHLFF</name>
<evidence type="ECO:0000259" key="4">
    <source>
        <dbReference type="Pfam" id="PF07687"/>
    </source>
</evidence>
<dbReference type="PANTHER" id="PTHR43270">
    <property type="entry name" value="BETA-ALA-HIS DIPEPTIDASE"/>
    <property type="match status" value="1"/>
</dbReference>
<dbReference type="Gene3D" id="3.40.630.10">
    <property type="entry name" value="Zn peptidases"/>
    <property type="match status" value="1"/>
</dbReference>
<dbReference type="GO" id="GO:0008233">
    <property type="term" value="F:peptidase activity"/>
    <property type="evidence" value="ECO:0007669"/>
    <property type="project" value="UniProtKB-KW"/>
</dbReference>
<dbReference type="KEGG" id="cfe:CF0232"/>
<dbReference type="InterPro" id="IPR011650">
    <property type="entry name" value="Peptidase_M20_dimer"/>
</dbReference>
<keyword evidence="3" id="KW-0378">Hydrolase</keyword>
<evidence type="ECO:0000256" key="3">
    <source>
        <dbReference type="ARBA" id="ARBA00022801"/>
    </source>
</evidence>
<dbReference type="Pfam" id="PF07687">
    <property type="entry name" value="M20_dimer"/>
    <property type="match status" value="1"/>
</dbReference>
<keyword evidence="1" id="KW-0645">Protease</keyword>
<proteinExistence type="predicted"/>
<dbReference type="EMBL" id="AP006861">
    <property type="protein sequence ID" value="BAE81004.1"/>
    <property type="molecule type" value="Genomic_DNA"/>
</dbReference>
<organism evidence="5 6">
    <name type="scientific">Chlamydia felis (strain Fe/C-56)</name>
    <name type="common">Chlamydophila felis</name>
    <dbReference type="NCBI Taxonomy" id="264202"/>
    <lineage>
        <taxon>Bacteria</taxon>
        <taxon>Pseudomonadati</taxon>
        <taxon>Chlamydiota</taxon>
        <taxon>Chlamydiia</taxon>
        <taxon>Chlamydiales</taxon>
        <taxon>Chlamydiaceae</taxon>
        <taxon>Chlamydia/Chlamydophila group</taxon>
        <taxon>Chlamydia</taxon>
    </lineage>
</organism>
<dbReference type="SUPFAM" id="SSF53187">
    <property type="entry name" value="Zn-dependent exopeptidases"/>
    <property type="match status" value="1"/>
</dbReference>
<evidence type="ECO:0000313" key="6">
    <source>
        <dbReference type="Proteomes" id="UP000001260"/>
    </source>
</evidence>
<dbReference type="InterPro" id="IPR051458">
    <property type="entry name" value="Cyt/Met_Dipeptidase"/>
</dbReference>
<dbReference type="eggNOG" id="COG0624">
    <property type="taxonomic scope" value="Bacteria"/>
</dbReference>
<dbReference type="GO" id="GO:0006508">
    <property type="term" value="P:proteolysis"/>
    <property type="evidence" value="ECO:0007669"/>
    <property type="project" value="UniProtKB-KW"/>
</dbReference>
<dbReference type="Pfam" id="PF01546">
    <property type="entry name" value="Peptidase_M20"/>
    <property type="match status" value="1"/>
</dbReference>
<protein>
    <submittedName>
        <fullName evidence="5">N-succinyl-diaminopimelate deacylase</fullName>
    </submittedName>
</protein>
<dbReference type="OrthoDB" id="9761532at2"/>
<dbReference type="HOGENOM" id="CLU_029469_2_1_0"/>
<dbReference type="PANTHER" id="PTHR43270:SF8">
    <property type="entry name" value="DI- AND TRIPEPTIDASE DUG2-RELATED"/>
    <property type="match status" value="1"/>
</dbReference>
<feature type="domain" description="Peptidase M20 dimerisation" evidence="4">
    <location>
        <begin position="193"/>
        <end position="350"/>
    </location>
</feature>
<dbReference type="Proteomes" id="UP000001260">
    <property type="component" value="Chromosome"/>
</dbReference>
<keyword evidence="2" id="KW-0479">Metal-binding</keyword>
<dbReference type="RefSeq" id="WP_011457786.1">
    <property type="nucleotide sequence ID" value="NC_007899.1"/>
</dbReference>
<sequence length="454" mass="50791">MNNDLDYFESHYEQFLKEFSNFLHFHSISADPECLADCQSCADFLVDNLKTIFSVELWEKPGHPPIIYATYRKLDSTKPTLLLYNHYDVQPADINDGWLGDPFTMRQEGDRLIARGVSDNKGQCFYTWKALQYYYQSRKGFPVNITWIIEGEEESNSTALKSLIQEKKDTLKADYLLIIDGGFSSAKSPSVSIGARGLVTMKVILEEGNKDMHSGIFGGIAYNVNRALATMLASLYHSDNSIAVEGFYDDLHLPQEDEYCDVPKDNLLQDGEQSLGFRPTLHPPATTAEEALSLYPTLEINGLSGGYTGPGFKTVIPQKATAYLSCRLVPKQHPQKVAKQVIQHLEKLVPPTLKFSYEIFDGSPGWRSSPNLPVVLALQEIYSDLYHEPCLRLFMAATIPIASLLGEVSQTEPIICGTSYLSDAIHAAEENFSLEQMRNGFISICLLLDRLGKA</sequence>